<proteinExistence type="predicted"/>
<organism evidence="2 3">
    <name type="scientific">Clostridium estertheticum</name>
    <dbReference type="NCBI Taxonomy" id="238834"/>
    <lineage>
        <taxon>Bacteria</taxon>
        <taxon>Bacillati</taxon>
        <taxon>Bacillota</taxon>
        <taxon>Clostridia</taxon>
        <taxon>Eubacteriales</taxon>
        <taxon>Clostridiaceae</taxon>
        <taxon>Clostridium</taxon>
    </lineage>
</organism>
<gene>
    <name evidence="2" type="ORF">LL038_04630</name>
</gene>
<keyword evidence="1" id="KW-0175">Coiled coil</keyword>
<dbReference type="EMBL" id="CP086239">
    <property type="protein sequence ID" value="WAG61540.1"/>
    <property type="molecule type" value="Genomic_DNA"/>
</dbReference>
<dbReference type="RefSeq" id="WP_268055997.1">
    <property type="nucleotide sequence ID" value="NZ_CP086239.1"/>
</dbReference>
<accession>A0AA47I858</accession>
<evidence type="ECO:0000256" key="1">
    <source>
        <dbReference type="SAM" id="Coils"/>
    </source>
</evidence>
<dbReference type="AlphaFoldDB" id="A0AA47I858"/>
<reference evidence="2" key="1">
    <citation type="submission" date="2021-11" db="EMBL/GenBank/DDBJ databases">
        <title>Clostridia strains as spoilage organisms.</title>
        <authorList>
            <person name="Wambui J."/>
            <person name="Stevens M.J.A."/>
            <person name="Stephan R."/>
        </authorList>
    </citation>
    <scope>NUCLEOTIDE SEQUENCE</scope>
    <source>
        <strain evidence="2">CF009</strain>
    </source>
</reference>
<name>A0AA47I858_9CLOT</name>
<protein>
    <submittedName>
        <fullName evidence="2">Uncharacterized protein</fullName>
    </submittedName>
</protein>
<evidence type="ECO:0000313" key="3">
    <source>
        <dbReference type="Proteomes" id="UP001164733"/>
    </source>
</evidence>
<evidence type="ECO:0000313" key="2">
    <source>
        <dbReference type="EMBL" id="WAG61540.1"/>
    </source>
</evidence>
<dbReference type="Proteomes" id="UP001164733">
    <property type="component" value="Chromosome"/>
</dbReference>
<sequence length="204" mass="23809">MLELLKKLEKLERLCNDVKKQEEEILQRFQEIYPENSQVMLKAVASLFPMFSNRISLSSAFQTPSEIHQAMRIASESKFDLYFSLSLDDIKISRNEIDDSLSRMKEDELRSYIDTLNQRDLFDVYLKEIKYHLSRIPEKRIDLILSVLVFQSGIIAEKEMQLIGADSTTISVYTISDLLFRISDENIRFNIIATMLSNSDFLSF</sequence>
<feature type="coiled-coil region" evidence="1">
    <location>
        <begin position="1"/>
        <end position="28"/>
    </location>
</feature>